<dbReference type="AlphaFoldDB" id="A0AA40CZ24"/>
<dbReference type="EMBL" id="JAULSY010000217">
    <property type="protein sequence ID" value="KAK0654518.1"/>
    <property type="molecule type" value="Genomic_DNA"/>
</dbReference>
<feature type="region of interest" description="Disordered" evidence="3">
    <location>
        <begin position="731"/>
        <end position="753"/>
    </location>
</feature>
<dbReference type="Gene3D" id="3.30.2350.20">
    <property type="entry name" value="TruD, catalytic domain"/>
    <property type="match status" value="3"/>
</dbReference>
<dbReference type="PROSITE" id="PS50984">
    <property type="entry name" value="TRUD"/>
    <property type="match status" value="1"/>
</dbReference>
<feature type="compositionally biased region" description="Polar residues" evidence="3">
    <location>
        <begin position="736"/>
        <end position="747"/>
    </location>
</feature>
<dbReference type="CDD" id="cd02576">
    <property type="entry name" value="PseudoU_synth_ScPUS7"/>
    <property type="match status" value="1"/>
</dbReference>
<keyword evidence="6" id="KW-1185">Reference proteome</keyword>
<reference evidence="5" key="1">
    <citation type="submission" date="2023-06" db="EMBL/GenBank/DDBJ databases">
        <title>Genome-scale phylogeny and comparative genomics of the fungal order Sordariales.</title>
        <authorList>
            <consortium name="Lawrence Berkeley National Laboratory"/>
            <person name="Hensen N."/>
            <person name="Bonometti L."/>
            <person name="Westerberg I."/>
            <person name="Brannstrom I.O."/>
            <person name="Guillou S."/>
            <person name="Cros-Aarteil S."/>
            <person name="Calhoun S."/>
            <person name="Haridas S."/>
            <person name="Kuo A."/>
            <person name="Mondo S."/>
            <person name="Pangilinan J."/>
            <person name="Riley R."/>
            <person name="Labutti K."/>
            <person name="Andreopoulos B."/>
            <person name="Lipzen A."/>
            <person name="Chen C."/>
            <person name="Yanf M."/>
            <person name="Daum C."/>
            <person name="Ng V."/>
            <person name="Clum A."/>
            <person name="Steindorff A."/>
            <person name="Ohm R."/>
            <person name="Martin F."/>
            <person name="Silar P."/>
            <person name="Natvig D."/>
            <person name="Lalanne C."/>
            <person name="Gautier V."/>
            <person name="Ament-Velasquez S.L."/>
            <person name="Kruys A."/>
            <person name="Hutchinson M.I."/>
            <person name="Powell A.J."/>
            <person name="Barry K."/>
            <person name="Miller A.N."/>
            <person name="Grigoriev I.V."/>
            <person name="Debuchy R."/>
            <person name="Gladieux P."/>
            <person name="Thoren M.H."/>
            <person name="Johannesson H."/>
        </authorList>
    </citation>
    <scope>NUCLEOTIDE SEQUENCE</scope>
    <source>
        <strain evidence="5">CBS 307.81</strain>
    </source>
</reference>
<comment type="caution">
    <text evidence="5">The sequence shown here is derived from an EMBL/GenBank/DDBJ whole genome shotgun (WGS) entry which is preliminary data.</text>
</comment>
<protein>
    <submittedName>
        <fullName evidence="5">Pseudouridine synthase</fullName>
    </submittedName>
</protein>
<proteinExistence type="inferred from homology"/>
<evidence type="ECO:0000313" key="5">
    <source>
        <dbReference type="EMBL" id="KAK0654518.1"/>
    </source>
</evidence>
<evidence type="ECO:0000256" key="2">
    <source>
        <dbReference type="ARBA" id="ARBA00023235"/>
    </source>
</evidence>
<keyword evidence="2" id="KW-0413">Isomerase</keyword>
<dbReference type="GO" id="GO:0003723">
    <property type="term" value="F:RNA binding"/>
    <property type="evidence" value="ECO:0007669"/>
    <property type="project" value="InterPro"/>
</dbReference>
<dbReference type="GO" id="GO:0005634">
    <property type="term" value="C:nucleus"/>
    <property type="evidence" value="ECO:0007669"/>
    <property type="project" value="TreeGrafter"/>
</dbReference>
<evidence type="ECO:0000256" key="3">
    <source>
        <dbReference type="SAM" id="MobiDB-lite"/>
    </source>
</evidence>
<feature type="region of interest" description="Disordered" evidence="3">
    <location>
        <begin position="66"/>
        <end position="94"/>
    </location>
</feature>
<sequence length="1005" mass="111839">MAQRPNTHLPAVRLETEKNLGITHRSAALNFAWTGDIRKRYTDFLVYEINIDGTVVHLHEFIEDKPATSSTESQFQNKSTALVPTSTGPRNKENKAPLVIHDIPEEDQEKLIKLIGETTAKKLIEVDNNVQRKVLMSPENRTVVFDPIDDRSRRAEVHQEIRRIFNSRVETVANSEGVITATPSKWAVSRGNNNNRNPSQTSGPRRDNNNNRQDRNVSFAKLGGEYLHFTLYKENKDTMDAINTVARLLKIKATNFGFAGTKDRRAATVQRISVRYQRASNLTWLNARIPNVKVGDFVHKEQPLSLGQHGGNEFIITLKNCYPLGGNECSVAQRIKMIQQTVECGLAYLKHNGYINYFGLQRFGTHTIGTHLLGMKILQGDFEGVIDAILHVDDHYIQEAFSHAGPPQGTKRDFDHGHGNNASTANRDDYDRARAVTIWKTSKNATKAVEALPKRFSSEIALIRHLGKNPKDFTGAILSITRSMRMMYIHAFQSYVWNHVASRRWSKYGARVIQGDIVLNEDVEGAPNRLSDDEDLDTYDDNESGHAYPQAHVVTAEDLATGKYTIFDVVLPTPGYDVVYPQNEIGEYYVEFMGKEENGGLNPYDMRRKNREFSLSGSYRALMGRFITEPQYAIRAYVDDTEQMYPTDLDFAIHKKAQQKKALPEPKPASQAANSWNAFAANPAAFDDALAEFQRRRKAREEPASEVKTVIKETWVQTGVDGSAKRVKIARHQQEIESQPETPQGETLNKRSSDPELQARMKAALFPGNAEPTVVVPQEDVEMVDTPCAPTPARGPAFLLKSPPVGKGVSLLEPQSPIAEPAAPLQQKPAVPSQDGGLVVAKGPKASGTRGISDTFYAIGGDDPFSALASPFTTIAKEAQDNDSTVKTEADEWYGKEELADLLSTSLARMDAKQEEDARLSTSQALVKVEDDCQPDPSVVELINGVPLPKFHTASNNPLLSPKNVVDVNSLDPRARKIAVILKFQLKTSNYATIVLRELMGTTVE</sequence>
<dbReference type="Pfam" id="PF01142">
    <property type="entry name" value="TruD"/>
    <property type="match status" value="2"/>
</dbReference>
<evidence type="ECO:0000313" key="6">
    <source>
        <dbReference type="Proteomes" id="UP001174997"/>
    </source>
</evidence>
<name>A0AA40CZ24_9PEZI</name>
<dbReference type="GO" id="GO:0001522">
    <property type="term" value="P:pseudouridine synthesis"/>
    <property type="evidence" value="ECO:0007669"/>
    <property type="project" value="InterPro"/>
</dbReference>
<dbReference type="InterPro" id="IPR001656">
    <property type="entry name" value="PsdUridine_synth_TruD"/>
</dbReference>
<dbReference type="PANTHER" id="PTHR13326">
    <property type="entry name" value="TRNA PSEUDOURIDINE SYNTHASE D"/>
    <property type="match status" value="1"/>
</dbReference>
<dbReference type="PANTHER" id="PTHR13326:SF21">
    <property type="entry name" value="PSEUDOURIDYLATE SYNTHASE PUS7L"/>
    <property type="match status" value="1"/>
</dbReference>
<feature type="compositionally biased region" description="Polar residues" evidence="3">
    <location>
        <begin position="190"/>
        <end position="203"/>
    </location>
</feature>
<dbReference type="InterPro" id="IPR020103">
    <property type="entry name" value="PsdUridine_synth_cat_dom_sf"/>
</dbReference>
<feature type="domain" description="TRUD" evidence="4">
    <location>
        <begin position="353"/>
        <end position="625"/>
    </location>
</feature>
<dbReference type="InterPro" id="IPR042214">
    <property type="entry name" value="TruD_catalytic"/>
</dbReference>
<feature type="region of interest" description="Disordered" evidence="3">
    <location>
        <begin position="183"/>
        <end position="214"/>
    </location>
</feature>
<comment type="similarity">
    <text evidence="1">Belongs to the pseudouridine synthase TruD family.</text>
</comment>
<gene>
    <name evidence="5" type="ORF">QBC41DRAFT_57779</name>
</gene>
<evidence type="ECO:0000256" key="1">
    <source>
        <dbReference type="ARBA" id="ARBA00007953"/>
    </source>
</evidence>
<evidence type="ECO:0000259" key="4">
    <source>
        <dbReference type="PROSITE" id="PS50984"/>
    </source>
</evidence>
<feature type="compositionally biased region" description="Basic and acidic residues" evidence="3">
    <location>
        <begin position="204"/>
        <end position="214"/>
    </location>
</feature>
<accession>A0AA40CZ24</accession>
<organism evidence="5 6">
    <name type="scientific">Cercophora samala</name>
    <dbReference type="NCBI Taxonomy" id="330535"/>
    <lineage>
        <taxon>Eukaryota</taxon>
        <taxon>Fungi</taxon>
        <taxon>Dikarya</taxon>
        <taxon>Ascomycota</taxon>
        <taxon>Pezizomycotina</taxon>
        <taxon>Sordariomycetes</taxon>
        <taxon>Sordariomycetidae</taxon>
        <taxon>Sordariales</taxon>
        <taxon>Lasiosphaeriaceae</taxon>
        <taxon>Cercophora</taxon>
    </lineage>
</organism>
<dbReference type="Proteomes" id="UP001174997">
    <property type="component" value="Unassembled WGS sequence"/>
</dbReference>
<feature type="compositionally biased region" description="Polar residues" evidence="3">
    <location>
        <begin position="67"/>
        <end position="89"/>
    </location>
</feature>
<dbReference type="InterPro" id="IPR011760">
    <property type="entry name" value="PsdUridine_synth_TruD_insert"/>
</dbReference>
<dbReference type="SUPFAM" id="SSF55120">
    <property type="entry name" value="Pseudouridine synthase"/>
    <property type="match status" value="1"/>
</dbReference>
<dbReference type="GO" id="GO:0009982">
    <property type="term" value="F:pseudouridine synthase activity"/>
    <property type="evidence" value="ECO:0007669"/>
    <property type="project" value="InterPro"/>
</dbReference>